<keyword evidence="3" id="KW-0234">DNA repair</keyword>
<dbReference type="AlphaFoldDB" id="A0AAF0YHC6"/>
<feature type="domain" description="Chromatin assembly factor 1 subunit Cac1-like C-terminal" evidence="7">
    <location>
        <begin position="763"/>
        <end position="815"/>
    </location>
</feature>
<accession>A0AAF0YHC6</accession>
<dbReference type="InterPro" id="IPR048800">
    <property type="entry name" value="Cac1-like_C"/>
</dbReference>
<feature type="compositionally biased region" description="Polar residues" evidence="5">
    <location>
        <begin position="262"/>
        <end position="273"/>
    </location>
</feature>
<keyword evidence="9" id="KW-1185">Reference proteome</keyword>
<dbReference type="Pfam" id="PF12253">
    <property type="entry name" value="CAF1A_dimeriz"/>
    <property type="match status" value="1"/>
</dbReference>
<keyword evidence="2" id="KW-0227">DNA damage</keyword>
<feature type="region of interest" description="Disordered" evidence="5">
    <location>
        <begin position="549"/>
        <end position="595"/>
    </location>
</feature>
<dbReference type="GO" id="GO:0033186">
    <property type="term" value="C:CAF-1 complex"/>
    <property type="evidence" value="ECO:0007669"/>
    <property type="project" value="TreeGrafter"/>
</dbReference>
<gene>
    <name evidence="8" type="primary">rlf2</name>
    <name evidence="8" type="ORF">LOC62_05G007452</name>
</gene>
<evidence type="ECO:0000256" key="5">
    <source>
        <dbReference type="SAM" id="MobiDB-lite"/>
    </source>
</evidence>
<feature type="compositionally biased region" description="Basic and acidic residues" evidence="5">
    <location>
        <begin position="251"/>
        <end position="260"/>
    </location>
</feature>
<dbReference type="Proteomes" id="UP000827549">
    <property type="component" value="Chromosome 5"/>
</dbReference>
<dbReference type="RefSeq" id="XP_062629960.1">
    <property type="nucleotide sequence ID" value="XM_062773976.1"/>
</dbReference>
<feature type="region of interest" description="Disordered" evidence="5">
    <location>
        <begin position="1"/>
        <end position="49"/>
    </location>
</feature>
<evidence type="ECO:0000256" key="1">
    <source>
        <dbReference type="ARBA" id="ARBA00004123"/>
    </source>
</evidence>
<sequence length="840" mass="92987">MAQREVIDLSFSSPPPRAGSSAPSSAVKRKSNADHGATGSSSDKKARAESLVELNGRKLVFHQEPYQRNNNVFRRKRNNFEEEIMDAKDGGKALKEIPEELYDAVVMAGHELTSSSDALFIKHLATELTKGDDDLLDPELLTPLVTKLFKLTNYGFQPEDFGVTPSKFAVGLQIRCWEAKDLDKYFPEDRLADLRSRQEVRQRAREQCDRFIATVDEAGRAEILKGEIVDKMDRTSAPRNSSDFTSPVKAVEGRKSRERSGSVLSSAPSTGSPTKKMKTVAEETKKTKEEREAEKEAKKERDAEKEAKKAEREEEKKKRDEEKKKRDAEREEKKQEREAEKKEREAQKEAKRLELEEKKAQKEREEEKKQEIKAKQAQMFGGFFKQKVSKPASPATRNVSEGASSSKSESDFHRTFKPFVQRPNVEWAPINPFKQASASSSAAGASVSKWSARDFLDDHLARHKLKRTTPRANVPRGLRTAAPFGSVGDLWAAKEEASDPRSVVAQLKNQDRFPWKTLAFDQQVRPPYSGTFTKPSLVVGPRTPFAQDPIFDYSYDSGDDWQDDEGGDDVDDAGEGAQDDVEMSSDEDDGEFDDWLDDEDDILFQDTEAEAPATASPKRAASPTLNVLQPKRPRTLVPKRVAKLQPTWVGPVWEQQIAEPVEATESYRIQLLNDTPESIDPFTYESSDPAQFFKTTFSDTAIGMHTKVRCLLSAEEVAPPKPAAPKPAPAAATPLGDGSSTANAGGKAGRVPKIAFPAAHVAELLNLVDGSSKILSDLISSLKSHFDSTTKAAIEAKVREVAVRDGKGKDSQWRVKAEAWVAEGLTPPVRGIAAALAGSS</sequence>
<evidence type="ECO:0000313" key="9">
    <source>
        <dbReference type="Proteomes" id="UP000827549"/>
    </source>
</evidence>
<evidence type="ECO:0000313" key="8">
    <source>
        <dbReference type="EMBL" id="WOO83934.1"/>
    </source>
</evidence>
<dbReference type="GO" id="GO:0005634">
    <property type="term" value="C:nucleus"/>
    <property type="evidence" value="ECO:0007669"/>
    <property type="project" value="UniProtKB-SubCell"/>
</dbReference>
<keyword evidence="4" id="KW-0539">Nucleus</keyword>
<evidence type="ECO:0000256" key="4">
    <source>
        <dbReference type="ARBA" id="ARBA00023242"/>
    </source>
</evidence>
<name>A0AAF0YHC6_9TREE</name>
<feature type="domain" description="Chromatin assembly factor 1 subunit A dimerization" evidence="6">
    <location>
        <begin position="516"/>
        <end position="582"/>
    </location>
</feature>
<dbReference type="PANTHER" id="PTHR15272">
    <property type="entry name" value="CHROMATIN ASSEMBLY FACTOR 1 SUBUNIT A CAF-1 SUBUNIT A"/>
    <property type="match status" value="1"/>
</dbReference>
<protein>
    <submittedName>
        <fullName evidence="8">Chromatin assembly factor 1 subunit rlf2</fullName>
    </submittedName>
</protein>
<proteinExistence type="predicted"/>
<comment type="subcellular location">
    <subcellularLocation>
        <location evidence="1">Nucleus</location>
    </subcellularLocation>
</comment>
<feature type="compositionally biased region" description="Pro residues" evidence="5">
    <location>
        <begin position="719"/>
        <end position="728"/>
    </location>
</feature>
<dbReference type="GO" id="GO:0006334">
    <property type="term" value="P:nucleosome assembly"/>
    <property type="evidence" value="ECO:0007669"/>
    <property type="project" value="TreeGrafter"/>
</dbReference>
<reference evidence="8" key="1">
    <citation type="submission" date="2023-10" db="EMBL/GenBank/DDBJ databases">
        <authorList>
            <person name="Noh H."/>
        </authorList>
    </citation>
    <scope>NUCLEOTIDE SEQUENCE</scope>
    <source>
        <strain evidence="8">DUCC4014</strain>
    </source>
</reference>
<feature type="region of interest" description="Disordered" evidence="5">
    <location>
        <begin position="232"/>
        <end position="424"/>
    </location>
</feature>
<dbReference type="GO" id="GO:0006281">
    <property type="term" value="P:DNA repair"/>
    <property type="evidence" value="ECO:0007669"/>
    <property type="project" value="UniProtKB-KW"/>
</dbReference>
<evidence type="ECO:0000259" key="6">
    <source>
        <dbReference type="Pfam" id="PF12253"/>
    </source>
</evidence>
<dbReference type="Pfam" id="PF21796">
    <property type="entry name" value="Cac1_C"/>
    <property type="match status" value="1"/>
</dbReference>
<feature type="region of interest" description="Disordered" evidence="5">
    <location>
        <begin position="719"/>
        <end position="746"/>
    </location>
</feature>
<evidence type="ECO:0000256" key="3">
    <source>
        <dbReference type="ARBA" id="ARBA00023204"/>
    </source>
</evidence>
<evidence type="ECO:0000259" key="7">
    <source>
        <dbReference type="Pfam" id="PF21796"/>
    </source>
</evidence>
<organism evidence="8 9">
    <name type="scientific">Vanrija pseudolonga</name>
    <dbReference type="NCBI Taxonomy" id="143232"/>
    <lineage>
        <taxon>Eukaryota</taxon>
        <taxon>Fungi</taxon>
        <taxon>Dikarya</taxon>
        <taxon>Basidiomycota</taxon>
        <taxon>Agaricomycotina</taxon>
        <taxon>Tremellomycetes</taxon>
        <taxon>Trichosporonales</taxon>
        <taxon>Trichosporonaceae</taxon>
        <taxon>Vanrija</taxon>
    </lineage>
</organism>
<evidence type="ECO:0000256" key="2">
    <source>
        <dbReference type="ARBA" id="ARBA00022763"/>
    </source>
</evidence>
<dbReference type="InterPro" id="IPR022043">
    <property type="entry name" value="CAF1A_DD"/>
</dbReference>
<feature type="compositionally biased region" description="Basic and acidic residues" evidence="5">
    <location>
        <begin position="279"/>
        <end position="374"/>
    </location>
</feature>
<dbReference type="PANTHER" id="PTHR15272:SF0">
    <property type="entry name" value="CHROMATIN ASSEMBLY FACTOR 1 SUBUNIT A"/>
    <property type="match status" value="1"/>
</dbReference>
<dbReference type="EMBL" id="CP086718">
    <property type="protein sequence ID" value="WOO83934.1"/>
    <property type="molecule type" value="Genomic_DNA"/>
</dbReference>
<feature type="compositionally biased region" description="Acidic residues" evidence="5">
    <location>
        <begin position="557"/>
        <end position="595"/>
    </location>
</feature>
<dbReference type="GeneID" id="87810625"/>